<evidence type="ECO:0000313" key="3">
    <source>
        <dbReference type="Proteomes" id="UP001500902"/>
    </source>
</evidence>
<protein>
    <recommendedName>
        <fullName evidence="4">NYN domain-containing protein</fullName>
    </recommendedName>
</protein>
<evidence type="ECO:0000256" key="1">
    <source>
        <dbReference type="SAM" id="MobiDB-lite"/>
    </source>
</evidence>
<reference evidence="3" key="1">
    <citation type="journal article" date="2019" name="Int. J. Syst. Evol. Microbiol.">
        <title>The Global Catalogue of Microorganisms (GCM) 10K type strain sequencing project: providing services to taxonomists for standard genome sequencing and annotation.</title>
        <authorList>
            <consortium name="The Broad Institute Genomics Platform"/>
            <consortium name="The Broad Institute Genome Sequencing Center for Infectious Disease"/>
            <person name="Wu L."/>
            <person name="Ma J."/>
        </authorList>
    </citation>
    <scope>NUCLEOTIDE SEQUENCE [LARGE SCALE GENOMIC DNA]</scope>
    <source>
        <strain evidence="3">JCM 16904</strain>
    </source>
</reference>
<dbReference type="Proteomes" id="UP001500902">
    <property type="component" value="Unassembled WGS sequence"/>
</dbReference>
<proteinExistence type="predicted"/>
<keyword evidence="3" id="KW-1185">Reference proteome</keyword>
<evidence type="ECO:0000313" key="2">
    <source>
        <dbReference type="EMBL" id="GAA3707324.1"/>
    </source>
</evidence>
<dbReference type="Gene3D" id="3.40.50.1010">
    <property type="entry name" value="5'-nuclease"/>
    <property type="match status" value="1"/>
</dbReference>
<accession>A0ABP7DLG3</accession>
<sequence>MAVRDGRTDVVMLVSADSDLCAAIDAIRRGDLERSTKTRVITVFPPKRRSASLRRACWVRWARRNGPRGEGRKARELSAGRSGPRLGEHAVRDKPNGVSGRSPRGFLWWAGRIWQIMPV</sequence>
<feature type="compositionally biased region" description="Basic and acidic residues" evidence="1">
    <location>
        <begin position="86"/>
        <end position="95"/>
    </location>
</feature>
<dbReference type="EMBL" id="BAAAZP010000191">
    <property type="protein sequence ID" value="GAA3707324.1"/>
    <property type="molecule type" value="Genomic_DNA"/>
</dbReference>
<feature type="region of interest" description="Disordered" evidence="1">
    <location>
        <begin position="66"/>
        <end position="99"/>
    </location>
</feature>
<name>A0ABP7DLG3_9ACTN</name>
<organism evidence="2 3">
    <name type="scientific">Nonomuraea antimicrobica</name>
    <dbReference type="NCBI Taxonomy" id="561173"/>
    <lineage>
        <taxon>Bacteria</taxon>
        <taxon>Bacillati</taxon>
        <taxon>Actinomycetota</taxon>
        <taxon>Actinomycetes</taxon>
        <taxon>Streptosporangiales</taxon>
        <taxon>Streptosporangiaceae</taxon>
        <taxon>Nonomuraea</taxon>
    </lineage>
</organism>
<comment type="caution">
    <text evidence="2">The sequence shown here is derived from an EMBL/GenBank/DDBJ whole genome shotgun (WGS) entry which is preliminary data.</text>
</comment>
<evidence type="ECO:0008006" key="4">
    <source>
        <dbReference type="Google" id="ProtNLM"/>
    </source>
</evidence>
<feature type="compositionally biased region" description="Basic and acidic residues" evidence="1">
    <location>
        <begin position="67"/>
        <end position="78"/>
    </location>
</feature>
<gene>
    <name evidence="2" type="ORF">GCM10022224_086070</name>
</gene>